<evidence type="ECO:0000313" key="2">
    <source>
        <dbReference type="Proteomes" id="UP000053424"/>
    </source>
</evidence>
<dbReference type="AlphaFoldDB" id="A0A0C2Y6N1"/>
<proteinExistence type="predicted"/>
<dbReference type="HOGENOM" id="CLU_3050563_0_0_1"/>
<dbReference type="Proteomes" id="UP000053424">
    <property type="component" value="Unassembled WGS sequence"/>
</dbReference>
<reference evidence="2" key="2">
    <citation type="submission" date="2015-01" db="EMBL/GenBank/DDBJ databases">
        <title>Evolutionary Origins and Diversification of the Mycorrhizal Mutualists.</title>
        <authorList>
            <consortium name="DOE Joint Genome Institute"/>
            <consortium name="Mycorrhizal Genomics Consortium"/>
            <person name="Kohler A."/>
            <person name="Kuo A."/>
            <person name="Nagy L.G."/>
            <person name="Floudas D."/>
            <person name="Copeland A."/>
            <person name="Barry K.W."/>
            <person name="Cichocki N."/>
            <person name="Veneault-Fourrey C."/>
            <person name="LaButti K."/>
            <person name="Lindquist E.A."/>
            <person name="Lipzen A."/>
            <person name="Lundell T."/>
            <person name="Morin E."/>
            <person name="Murat C."/>
            <person name="Riley R."/>
            <person name="Ohm R."/>
            <person name="Sun H."/>
            <person name="Tunlid A."/>
            <person name="Henrissat B."/>
            <person name="Grigoriev I.V."/>
            <person name="Hibbett D.S."/>
            <person name="Martin F."/>
        </authorList>
    </citation>
    <scope>NUCLEOTIDE SEQUENCE [LARGE SCALE GENOMIC DNA]</scope>
    <source>
        <strain evidence="2">h7</strain>
    </source>
</reference>
<organism evidence="1 2">
    <name type="scientific">Hebeloma cylindrosporum</name>
    <dbReference type="NCBI Taxonomy" id="76867"/>
    <lineage>
        <taxon>Eukaryota</taxon>
        <taxon>Fungi</taxon>
        <taxon>Dikarya</taxon>
        <taxon>Basidiomycota</taxon>
        <taxon>Agaricomycotina</taxon>
        <taxon>Agaricomycetes</taxon>
        <taxon>Agaricomycetidae</taxon>
        <taxon>Agaricales</taxon>
        <taxon>Agaricineae</taxon>
        <taxon>Hymenogastraceae</taxon>
        <taxon>Hebeloma</taxon>
    </lineage>
</organism>
<sequence length="54" mass="5678">MPTVYKTVSSDASNLKDSSIRGQIHASAGLAAASLVHQTTHDWIHGEVSSINGM</sequence>
<reference evidence="1 2" key="1">
    <citation type="submission" date="2014-04" db="EMBL/GenBank/DDBJ databases">
        <authorList>
            <consortium name="DOE Joint Genome Institute"/>
            <person name="Kuo A."/>
            <person name="Gay G."/>
            <person name="Dore J."/>
            <person name="Kohler A."/>
            <person name="Nagy L.G."/>
            <person name="Floudas D."/>
            <person name="Copeland A."/>
            <person name="Barry K.W."/>
            <person name="Cichocki N."/>
            <person name="Veneault-Fourrey C."/>
            <person name="LaButti K."/>
            <person name="Lindquist E.A."/>
            <person name="Lipzen A."/>
            <person name="Lundell T."/>
            <person name="Morin E."/>
            <person name="Murat C."/>
            <person name="Sun H."/>
            <person name="Tunlid A."/>
            <person name="Henrissat B."/>
            <person name="Grigoriev I.V."/>
            <person name="Hibbett D.S."/>
            <person name="Martin F."/>
            <person name="Nordberg H.P."/>
            <person name="Cantor M.N."/>
            <person name="Hua S.X."/>
        </authorList>
    </citation>
    <scope>NUCLEOTIDE SEQUENCE [LARGE SCALE GENOMIC DNA]</scope>
    <source>
        <strain evidence="2">h7</strain>
    </source>
</reference>
<accession>A0A0C2Y6N1</accession>
<dbReference type="EMBL" id="KN831772">
    <property type="protein sequence ID" value="KIM45508.1"/>
    <property type="molecule type" value="Genomic_DNA"/>
</dbReference>
<evidence type="ECO:0000313" key="1">
    <source>
        <dbReference type="EMBL" id="KIM45508.1"/>
    </source>
</evidence>
<name>A0A0C2Y6N1_HEBCY</name>
<gene>
    <name evidence="1" type="ORF">M413DRAFT_442175</name>
</gene>
<protein>
    <submittedName>
        <fullName evidence="1">Uncharacterized protein</fullName>
    </submittedName>
</protein>
<keyword evidence="2" id="KW-1185">Reference proteome</keyword>